<dbReference type="CDD" id="cd02972">
    <property type="entry name" value="DsbA_family"/>
    <property type="match status" value="1"/>
</dbReference>
<feature type="region of interest" description="Disordered" evidence="1">
    <location>
        <begin position="153"/>
        <end position="173"/>
    </location>
</feature>
<reference evidence="3 4" key="1">
    <citation type="submission" date="2020-08" db="EMBL/GenBank/DDBJ databases">
        <title>Sequencing the genomes of 1000 actinobacteria strains.</title>
        <authorList>
            <person name="Klenk H.-P."/>
        </authorList>
    </citation>
    <scope>NUCLEOTIDE SEQUENCE [LARGE SCALE GENOMIC DNA]</scope>
    <source>
        <strain evidence="3 4">DSM 17945</strain>
    </source>
</reference>
<proteinExistence type="predicted"/>
<dbReference type="EMBL" id="JACHMW010000001">
    <property type="protein sequence ID" value="MBB5847726.1"/>
    <property type="molecule type" value="Genomic_DNA"/>
</dbReference>
<evidence type="ECO:0000313" key="3">
    <source>
        <dbReference type="EMBL" id="MBB5847726.1"/>
    </source>
</evidence>
<dbReference type="InterPro" id="IPR012336">
    <property type="entry name" value="Thioredoxin-like_fold"/>
</dbReference>
<organism evidence="3 4">
    <name type="scientific">Micrococcus endophyticus</name>
    <dbReference type="NCBI Taxonomy" id="455343"/>
    <lineage>
        <taxon>Bacteria</taxon>
        <taxon>Bacillati</taxon>
        <taxon>Actinomycetota</taxon>
        <taxon>Actinomycetes</taxon>
        <taxon>Micrococcales</taxon>
        <taxon>Micrococcaceae</taxon>
        <taxon>Micrococcus</taxon>
    </lineage>
</organism>
<evidence type="ECO:0000256" key="1">
    <source>
        <dbReference type="SAM" id="MobiDB-lite"/>
    </source>
</evidence>
<sequence>MALDDIQRHLAWKLQGIPQDGDLLGAAGAPAHLTYWGDLQCPHCRDFVNHDLMELVQQEVRAGVVTLRYRPLETTTRDRGEFVAQQAAAWAAGRQGRLWEFMETFHLSQQEADSGYVTDRFLRAIADEIPELDLERWERDRRTDLTDHLVESERQARAAGVTGSPGLVLEADGRRRGPLRPTIHDLLDAVDELLA</sequence>
<dbReference type="InterPro" id="IPR036249">
    <property type="entry name" value="Thioredoxin-like_sf"/>
</dbReference>
<dbReference type="Gene3D" id="3.40.30.10">
    <property type="entry name" value="Glutaredoxin"/>
    <property type="match status" value="1"/>
</dbReference>
<name>A0A7W9N020_9MICC</name>
<evidence type="ECO:0000313" key="4">
    <source>
        <dbReference type="Proteomes" id="UP000567246"/>
    </source>
</evidence>
<comment type="caution">
    <text evidence="3">The sequence shown here is derived from an EMBL/GenBank/DDBJ whole genome shotgun (WGS) entry which is preliminary data.</text>
</comment>
<dbReference type="Proteomes" id="UP000567246">
    <property type="component" value="Unassembled WGS sequence"/>
</dbReference>
<gene>
    <name evidence="3" type="ORF">HDA33_000290</name>
</gene>
<dbReference type="RefSeq" id="WP_017487935.1">
    <property type="nucleotide sequence ID" value="NZ_BAABAG010000002.1"/>
</dbReference>
<keyword evidence="3" id="KW-0413">Isomerase</keyword>
<dbReference type="Pfam" id="PF13462">
    <property type="entry name" value="Thioredoxin_4"/>
    <property type="match status" value="1"/>
</dbReference>
<dbReference type="GO" id="GO:0016853">
    <property type="term" value="F:isomerase activity"/>
    <property type="evidence" value="ECO:0007669"/>
    <property type="project" value="UniProtKB-KW"/>
</dbReference>
<dbReference type="SUPFAM" id="SSF52833">
    <property type="entry name" value="Thioredoxin-like"/>
    <property type="match status" value="1"/>
</dbReference>
<protein>
    <submittedName>
        <fullName evidence="3">Protein-disulfide isomerase</fullName>
    </submittedName>
</protein>
<feature type="domain" description="Thioredoxin-like fold" evidence="2">
    <location>
        <begin position="23"/>
        <end position="169"/>
    </location>
</feature>
<accession>A0A7W9N020</accession>
<dbReference type="AlphaFoldDB" id="A0A7W9N020"/>
<evidence type="ECO:0000259" key="2">
    <source>
        <dbReference type="Pfam" id="PF13462"/>
    </source>
</evidence>
<keyword evidence="4" id="KW-1185">Reference proteome</keyword>